<accession>A0ABV7CK86</accession>
<gene>
    <name evidence="2" type="ORF">ACFOEE_10905</name>
</gene>
<proteinExistence type="predicted"/>
<dbReference type="InterPro" id="IPR035461">
    <property type="entry name" value="GmhA/DiaA"/>
</dbReference>
<organism evidence="2 3">
    <name type="scientific">Pseudoalteromonas fenneropenaei</name>
    <dbReference type="NCBI Taxonomy" id="1737459"/>
    <lineage>
        <taxon>Bacteria</taxon>
        <taxon>Pseudomonadati</taxon>
        <taxon>Pseudomonadota</taxon>
        <taxon>Gammaproteobacteria</taxon>
        <taxon>Alteromonadales</taxon>
        <taxon>Pseudoalteromonadaceae</taxon>
        <taxon>Pseudoalteromonas</taxon>
    </lineage>
</organism>
<evidence type="ECO:0000313" key="3">
    <source>
        <dbReference type="Proteomes" id="UP001595453"/>
    </source>
</evidence>
<sequence length="196" mass="20933">MQDIIKTIFTESIQAQIAAAEVLSDALESGALAIAQTLLNGNKLLCCGAASSDMLAQHFAGLLVNFFETERPCLPAIALSNEQRQLSYASASEELDIIARQVRAFGQSGDMLLAISIDGYEKSVVSAVEAALTKDMKIIALVGDDGGELTGLLGPHDVEIRVPSKRPARIIEAHLFNLHCLGQLIDATLFPQEDLA</sequence>
<dbReference type="InterPro" id="IPR001347">
    <property type="entry name" value="SIS_dom"/>
</dbReference>
<name>A0ABV7CK86_9GAMM</name>
<dbReference type="Proteomes" id="UP001595453">
    <property type="component" value="Unassembled WGS sequence"/>
</dbReference>
<dbReference type="Gene3D" id="3.40.50.10490">
    <property type="entry name" value="Glucose-6-phosphate isomerase like protein, domain 1"/>
    <property type="match status" value="1"/>
</dbReference>
<dbReference type="CDD" id="cd05006">
    <property type="entry name" value="SIS_GmhA"/>
    <property type="match status" value="1"/>
</dbReference>
<dbReference type="PANTHER" id="PTHR30390:SF6">
    <property type="entry name" value="DNAA INITIATOR-ASSOCIATING PROTEIN DIAA"/>
    <property type="match status" value="1"/>
</dbReference>
<protein>
    <submittedName>
        <fullName evidence="2">SIS domain-containing protein</fullName>
    </submittedName>
</protein>
<keyword evidence="3" id="KW-1185">Reference proteome</keyword>
<reference evidence="3" key="1">
    <citation type="journal article" date="2019" name="Int. J. Syst. Evol. Microbiol.">
        <title>The Global Catalogue of Microorganisms (GCM) 10K type strain sequencing project: providing services to taxonomists for standard genome sequencing and annotation.</title>
        <authorList>
            <consortium name="The Broad Institute Genomics Platform"/>
            <consortium name="The Broad Institute Genome Sequencing Center for Infectious Disease"/>
            <person name="Wu L."/>
            <person name="Ma J."/>
        </authorList>
    </citation>
    <scope>NUCLEOTIDE SEQUENCE [LARGE SCALE GENOMIC DNA]</scope>
    <source>
        <strain evidence="3">KCTC 42730</strain>
    </source>
</reference>
<dbReference type="Pfam" id="PF13580">
    <property type="entry name" value="SIS_2"/>
    <property type="match status" value="1"/>
</dbReference>
<dbReference type="SUPFAM" id="SSF53697">
    <property type="entry name" value="SIS domain"/>
    <property type="match status" value="1"/>
</dbReference>
<evidence type="ECO:0000313" key="2">
    <source>
        <dbReference type="EMBL" id="MFC3033032.1"/>
    </source>
</evidence>
<dbReference type="InterPro" id="IPR046348">
    <property type="entry name" value="SIS_dom_sf"/>
</dbReference>
<feature type="domain" description="SIS" evidence="1">
    <location>
        <begin position="34"/>
        <end position="195"/>
    </location>
</feature>
<dbReference type="InterPro" id="IPR050099">
    <property type="entry name" value="SIS_GmhA/DiaA_subfam"/>
</dbReference>
<dbReference type="RefSeq" id="WP_377124104.1">
    <property type="nucleotide sequence ID" value="NZ_JBHRSD010000017.1"/>
</dbReference>
<comment type="caution">
    <text evidence="2">The sequence shown here is derived from an EMBL/GenBank/DDBJ whole genome shotgun (WGS) entry which is preliminary data.</text>
</comment>
<dbReference type="EMBL" id="JBHRSD010000017">
    <property type="protein sequence ID" value="MFC3033032.1"/>
    <property type="molecule type" value="Genomic_DNA"/>
</dbReference>
<evidence type="ECO:0000259" key="1">
    <source>
        <dbReference type="PROSITE" id="PS51464"/>
    </source>
</evidence>
<dbReference type="PROSITE" id="PS51464">
    <property type="entry name" value="SIS"/>
    <property type="match status" value="1"/>
</dbReference>
<dbReference type="PANTHER" id="PTHR30390">
    <property type="entry name" value="SEDOHEPTULOSE 7-PHOSPHATE ISOMERASE / DNAA INITIATOR-ASSOCIATING FACTOR FOR REPLICATION INITIATION"/>
    <property type="match status" value="1"/>
</dbReference>